<evidence type="ECO:0000313" key="2">
    <source>
        <dbReference type="Proteomes" id="UP001569151"/>
    </source>
</evidence>
<reference evidence="1 2" key="1">
    <citation type="submission" date="2024-06" db="EMBL/GenBank/DDBJ databases">
        <authorList>
            <person name="Steensen K."/>
            <person name="Seneca J."/>
            <person name="Bartlau N."/>
            <person name="Yu A.X."/>
            <person name="Polz M.F."/>
        </authorList>
    </citation>
    <scope>NUCLEOTIDE SEQUENCE [LARGE SCALE GENOMIC DNA]</scope>
    <source>
        <strain evidence="1 2">1F146</strain>
    </source>
</reference>
<proteinExistence type="predicted"/>
<organism evidence="1 2">
    <name type="scientific">Vibrio bivalvicida</name>
    <dbReference type="NCBI Taxonomy" id="1276888"/>
    <lineage>
        <taxon>Bacteria</taxon>
        <taxon>Pseudomonadati</taxon>
        <taxon>Pseudomonadota</taxon>
        <taxon>Gammaproteobacteria</taxon>
        <taxon>Vibrionales</taxon>
        <taxon>Vibrionaceae</taxon>
        <taxon>Vibrio</taxon>
        <taxon>Vibrio oreintalis group</taxon>
    </lineage>
</organism>
<evidence type="ECO:0000313" key="1">
    <source>
        <dbReference type="EMBL" id="MEZ8207628.1"/>
    </source>
</evidence>
<gene>
    <name evidence="1" type="ORF">ACED39_02415</name>
</gene>
<dbReference type="Proteomes" id="UP001569151">
    <property type="component" value="Unassembled WGS sequence"/>
</dbReference>
<accession>A0ABV4MDK0</accession>
<dbReference type="EMBL" id="JBGOOS010000002">
    <property type="protein sequence ID" value="MEZ8207628.1"/>
    <property type="molecule type" value="Genomic_DNA"/>
</dbReference>
<keyword evidence="2" id="KW-1185">Reference proteome</keyword>
<sequence>MNVIKSKLTTIFCSFIAVILFGCNSSGSSTKPSTEKQTLKPKADFVFNDSKRSKLLAERNQVIQSSKLTYDKAVYSVIYAMETDDDYILIMKSSVGNQELAVIAPLKPKANSSCSITKLSGTDKHSYTFDCSAGQVSKNQDLTTYNGKYIGKSPSTIADSPDLILELQDGIGSMGSTKLKLDLVGSTATITTQNPFAVYFGIDSTDLGVTTYSQLETLVNQSGGRETTLVFDTEINGSSDDEINMYTGLLIHDKGINTKVSKTGSVFSGGTDLFTAGKSRTLELKNPNVPVEKNKQVGVHSWAEKDSSGKIVSATSIPYTNDSHRAQATYFQRMLGDKGIDFYLFTLRSAPFNGEHHMTRSELQSYQVTTSIQ</sequence>
<dbReference type="PROSITE" id="PS51257">
    <property type="entry name" value="PROKAR_LIPOPROTEIN"/>
    <property type="match status" value="1"/>
</dbReference>
<name>A0ABV4MDK0_9VIBR</name>
<dbReference type="RefSeq" id="WP_371717577.1">
    <property type="nucleotide sequence ID" value="NZ_JBGOOF010000002.1"/>
</dbReference>
<protein>
    <recommendedName>
        <fullName evidence="3">Alpha/beta hydrolase</fullName>
    </recommendedName>
</protein>
<comment type="caution">
    <text evidence="1">The sequence shown here is derived from an EMBL/GenBank/DDBJ whole genome shotgun (WGS) entry which is preliminary data.</text>
</comment>
<evidence type="ECO:0008006" key="3">
    <source>
        <dbReference type="Google" id="ProtNLM"/>
    </source>
</evidence>